<dbReference type="InterPro" id="IPR036188">
    <property type="entry name" value="FAD/NAD-bd_sf"/>
</dbReference>
<dbReference type="PRINTS" id="PR00420">
    <property type="entry name" value="RNGMNOXGNASE"/>
</dbReference>
<dbReference type="InterPro" id="IPR050493">
    <property type="entry name" value="FAD-dep_Monooxygenase_BioMet"/>
</dbReference>
<reference evidence="5" key="1">
    <citation type="journal article" date="2019" name="Int. J. Syst. Evol. Microbiol.">
        <title>The Global Catalogue of Microorganisms (GCM) 10K type strain sequencing project: providing services to taxonomists for standard genome sequencing and annotation.</title>
        <authorList>
            <consortium name="The Broad Institute Genomics Platform"/>
            <consortium name="The Broad Institute Genome Sequencing Center for Infectious Disease"/>
            <person name="Wu L."/>
            <person name="Ma J."/>
        </authorList>
    </citation>
    <scope>NUCLEOTIDE SEQUENCE [LARGE SCALE GENOMIC DNA]</scope>
    <source>
        <strain evidence="5">CCM 8391</strain>
    </source>
</reference>
<dbReference type="Gene3D" id="3.50.50.60">
    <property type="entry name" value="FAD/NAD(P)-binding domain"/>
    <property type="match status" value="1"/>
</dbReference>
<keyword evidence="1" id="KW-0560">Oxidoreductase</keyword>
<protein>
    <submittedName>
        <fullName evidence="4">FAD-dependent oxidoreductase</fullName>
    </submittedName>
</protein>
<evidence type="ECO:0000256" key="1">
    <source>
        <dbReference type="ARBA" id="ARBA00023002"/>
    </source>
</evidence>
<feature type="domain" description="FAD-binding" evidence="3">
    <location>
        <begin position="2"/>
        <end position="345"/>
    </location>
</feature>
<keyword evidence="5" id="KW-1185">Reference proteome</keyword>
<gene>
    <name evidence="4" type="ORF">ACFQE5_13255</name>
</gene>
<dbReference type="SUPFAM" id="SSF51905">
    <property type="entry name" value="FAD/NAD(P)-binding domain"/>
    <property type="match status" value="1"/>
</dbReference>
<evidence type="ECO:0000313" key="4">
    <source>
        <dbReference type="EMBL" id="MFC5995179.1"/>
    </source>
</evidence>
<dbReference type="InterPro" id="IPR002938">
    <property type="entry name" value="FAD-bd"/>
</dbReference>
<dbReference type="EMBL" id="JBHSQW010000026">
    <property type="protein sequence ID" value="MFC5995179.1"/>
    <property type="molecule type" value="Genomic_DNA"/>
</dbReference>
<comment type="caution">
    <text evidence="4">The sequence shown here is derived from an EMBL/GenBank/DDBJ whole genome shotgun (WGS) entry which is preliminary data.</text>
</comment>
<dbReference type="PANTHER" id="PTHR13789:SF309">
    <property type="entry name" value="PUTATIVE (AFU_ORTHOLOGUE AFUA_6G14510)-RELATED"/>
    <property type="match status" value="1"/>
</dbReference>
<dbReference type="Pfam" id="PF01494">
    <property type="entry name" value="FAD_binding_3"/>
    <property type="match status" value="1"/>
</dbReference>
<name>A0ABW1J3G7_9PSEU</name>
<accession>A0ABW1J3G7</accession>
<sequence>MTTALVIGAGVAGPVAAIALRKAGIAAALYEAHPGAADDVGAFLTLQTNGIDALRAVDAHRAVTGLGFPTPSMRFLSGTGKPLGEVSTGAPLADGTVSHTLRRADLYRALCDEAARRGAAVHHGKRLVDAESAADGVRARFADGTTAEADLLIGCDGLRSRVREIIDPGAAPARYVPVLNIGGYTRSVRPGAPPGEYQMIFGKRMFFGWAVAPDGEVWWFANPPRRAEPAPGELAAMTTEQWRSWLVDLVAGDRTPAREIIEATPGDLRGWATYDIPAVRTWHRDRMIIIGDAAHATSPASGQGASMAIEDAVVLARCLRDIADVPAAFAGYEALRRSRVERVVAQGARASSSKAAGPVGRVFRDLLLPLVLRRAAGDNGASLAWIHRHHIEWDAPVDVPALARR</sequence>
<evidence type="ECO:0000313" key="5">
    <source>
        <dbReference type="Proteomes" id="UP001596302"/>
    </source>
</evidence>
<proteinExistence type="predicted"/>
<dbReference type="PANTHER" id="PTHR13789">
    <property type="entry name" value="MONOOXYGENASE"/>
    <property type="match status" value="1"/>
</dbReference>
<evidence type="ECO:0000256" key="2">
    <source>
        <dbReference type="ARBA" id="ARBA00023033"/>
    </source>
</evidence>
<dbReference type="RefSeq" id="WP_379585199.1">
    <property type="nucleotide sequence ID" value="NZ_JBHSQW010000026.1"/>
</dbReference>
<organism evidence="4 5">
    <name type="scientific">Pseudonocardia hispaniensis</name>
    <dbReference type="NCBI Taxonomy" id="904933"/>
    <lineage>
        <taxon>Bacteria</taxon>
        <taxon>Bacillati</taxon>
        <taxon>Actinomycetota</taxon>
        <taxon>Actinomycetes</taxon>
        <taxon>Pseudonocardiales</taxon>
        <taxon>Pseudonocardiaceae</taxon>
        <taxon>Pseudonocardia</taxon>
    </lineage>
</organism>
<dbReference type="Proteomes" id="UP001596302">
    <property type="component" value="Unassembled WGS sequence"/>
</dbReference>
<evidence type="ECO:0000259" key="3">
    <source>
        <dbReference type="Pfam" id="PF01494"/>
    </source>
</evidence>
<keyword evidence="2" id="KW-0503">Monooxygenase</keyword>